<dbReference type="InterPro" id="IPR007695">
    <property type="entry name" value="DNA_mismatch_repair_MutS-lik_N"/>
</dbReference>
<dbReference type="Gene3D" id="3.30.420.110">
    <property type="entry name" value="MutS, connector domain"/>
    <property type="match status" value="1"/>
</dbReference>
<evidence type="ECO:0000256" key="2">
    <source>
        <dbReference type="ARBA" id="ARBA00021982"/>
    </source>
</evidence>
<dbReference type="NCBIfam" id="TIGR01070">
    <property type="entry name" value="mutS1"/>
    <property type="match status" value="1"/>
</dbReference>
<dbReference type="SMART" id="SM00533">
    <property type="entry name" value="MUTSd"/>
    <property type="match status" value="1"/>
</dbReference>
<evidence type="ECO:0000256" key="5">
    <source>
        <dbReference type="ARBA" id="ARBA00022840"/>
    </source>
</evidence>
<evidence type="ECO:0000256" key="9">
    <source>
        <dbReference type="HAMAP-Rule" id="MF_00096"/>
    </source>
</evidence>
<dbReference type="InterPro" id="IPR036678">
    <property type="entry name" value="MutS_con_dom_sf"/>
</dbReference>
<dbReference type="SMART" id="SM00534">
    <property type="entry name" value="MUTSac"/>
    <property type="match status" value="1"/>
</dbReference>
<dbReference type="Pfam" id="PF05192">
    <property type="entry name" value="MutS_III"/>
    <property type="match status" value="1"/>
</dbReference>
<dbReference type="InterPro" id="IPR036187">
    <property type="entry name" value="DNA_mismatch_repair_MutS_sf"/>
</dbReference>
<reference evidence="13" key="1">
    <citation type="submission" date="2015-01" db="EMBL/GenBank/DDBJ databases">
        <authorList>
            <person name="Manzoor Shahid"/>
            <person name="Zubair Saima"/>
        </authorList>
    </citation>
    <scope>NUCLEOTIDE SEQUENCE [LARGE SCALE GENOMIC DNA]</scope>
    <source>
        <strain evidence="13">Sp3</strain>
    </source>
</reference>
<evidence type="ECO:0000256" key="8">
    <source>
        <dbReference type="ARBA" id="ARBA00024647"/>
    </source>
</evidence>
<dbReference type="SUPFAM" id="SSF52540">
    <property type="entry name" value="P-loop containing nucleoside triphosphate hydrolases"/>
    <property type="match status" value="1"/>
</dbReference>
<dbReference type="SUPFAM" id="SSF53150">
    <property type="entry name" value="DNA repair protein MutS, domain II"/>
    <property type="match status" value="1"/>
</dbReference>
<dbReference type="RefSeq" id="WP_156972047.1">
    <property type="nucleotide sequence ID" value="NZ_CDRZ01000032.1"/>
</dbReference>
<dbReference type="SUPFAM" id="SSF48334">
    <property type="entry name" value="DNA repair protein MutS, domain III"/>
    <property type="match status" value="1"/>
</dbReference>
<dbReference type="HAMAP" id="MF_00096">
    <property type="entry name" value="MutS"/>
    <property type="match status" value="1"/>
</dbReference>
<dbReference type="Pfam" id="PF05190">
    <property type="entry name" value="MutS_IV"/>
    <property type="match status" value="1"/>
</dbReference>
<dbReference type="Pfam" id="PF00488">
    <property type="entry name" value="MutS_V"/>
    <property type="match status" value="1"/>
</dbReference>
<dbReference type="InterPro" id="IPR017261">
    <property type="entry name" value="DNA_mismatch_repair_MutS/MSH"/>
</dbReference>
<dbReference type="Proteomes" id="UP000046155">
    <property type="component" value="Unassembled WGS sequence"/>
</dbReference>
<dbReference type="InterPro" id="IPR045076">
    <property type="entry name" value="MutS"/>
</dbReference>
<evidence type="ECO:0000313" key="13">
    <source>
        <dbReference type="Proteomes" id="UP000046155"/>
    </source>
</evidence>
<feature type="domain" description="DNA mismatch repair proteins mutS family" evidence="11">
    <location>
        <begin position="693"/>
        <end position="709"/>
    </location>
</feature>
<dbReference type="InterPro" id="IPR016151">
    <property type="entry name" value="DNA_mismatch_repair_MutS_N"/>
</dbReference>
<comment type="function">
    <text evidence="8 9">This protein is involved in the repair of mismatches in DNA. It is possible that it carries out the mismatch recognition step. This protein has a weak ATPase activity.</text>
</comment>
<keyword evidence="3 9" id="KW-0547">Nucleotide-binding</keyword>
<dbReference type="Gene3D" id="3.40.50.300">
    <property type="entry name" value="P-loop containing nucleotide triphosphate hydrolases"/>
    <property type="match status" value="1"/>
</dbReference>
<accession>A0A0B7MBD7</accession>
<dbReference type="FunFam" id="3.40.50.300:FF:000870">
    <property type="entry name" value="MutS protein homolog 4"/>
    <property type="match status" value="1"/>
</dbReference>
<dbReference type="GO" id="GO:0006298">
    <property type="term" value="P:mismatch repair"/>
    <property type="evidence" value="ECO:0007669"/>
    <property type="project" value="UniProtKB-UniRule"/>
</dbReference>
<gene>
    <name evidence="9 12" type="primary">mutS</name>
    <name evidence="12" type="ORF">SSCH_1270003</name>
</gene>
<dbReference type="AlphaFoldDB" id="A0A0B7MBD7"/>
<evidence type="ECO:0000256" key="1">
    <source>
        <dbReference type="ARBA" id="ARBA00006271"/>
    </source>
</evidence>
<evidence type="ECO:0000259" key="11">
    <source>
        <dbReference type="PROSITE" id="PS00486"/>
    </source>
</evidence>
<dbReference type="GO" id="GO:0030983">
    <property type="term" value="F:mismatched DNA binding"/>
    <property type="evidence" value="ECO:0007669"/>
    <property type="project" value="InterPro"/>
</dbReference>
<organism evidence="12 13">
    <name type="scientific">Syntrophaceticus schinkii</name>
    <dbReference type="NCBI Taxonomy" id="499207"/>
    <lineage>
        <taxon>Bacteria</taxon>
        <taxon>Bacillati</taxon>
        <taxon>Bacillota</taxon>
        <taxon>Clostridia</taxon>
        <taxon>Thermoanaerobacterales</taxon>
        <taxon>Thermoanaerobacterales Family III. Incertae Sedis</taxon>
        <taxon>Syntrophaceticus</taxon>
    </lineage>
</organism>
<dbReference type="PANTHER" id="PTHR11361">
    <property type="entry name" value="DNA MISMATCH REPAIR PROTEIN MUTS FAMILY MEMBER"/>
    <property type="match status" value="1"/>
</dbReference>
<dbReference type="PANTHER" id="PTHR11361:SF34">
    <property type="entry name" value="DNA MISMATCH REPAIR PROTEIN MSH1, MITOCHONDRIAL"/>
    <property type="match status" value="1"/>
</dbReference>
<dbReference type="InterPro" id="IPR007861">
    <property type="entry name" value="DNA_mismatch_repair_MutS_clamp"/>
</dbReference>
<keyword evidence="6 9" id="KW-0238">DNA-binding</keyword>
<keyword evidence="13" id="KW-1185">Reference proteome</keyword>
<keyword evidence="4 9" id="KW-0227">DNA damage</keyword>
<name>A0A0B7MBD7_9FIRM</name>
<dbReference type="Pfam" id="PF05188">
    <property type="entry name" value="MutS_II"/>
    <property type="match status" value="1"/>
</dbReference>
<dbReference type="FunFam" id="3.40.1170.10:FF:000001">
    <property type="entry name" value="DNA mismatch repair protein MutS"/>
    <property type="match status" value="1"/>
</dbReference>
<dbReference type="InterPro" id="IPR007696">
    <property type="entry name" value="DNA_mismatch_repair_MutS_core"/>
</dbReference>
<dbReference type="InterPro" id="IPR027417">
    <property type="entry name" value="P-loop_NTPase"/>
</dbReference>
<evidence type="ECO:0000256" key="4">
    <source>
        <dbReference type="ARBA" id="ARBA00022763"/>
    </source>
</evidence>
<keyword evidence="7 9" id="KW-0234">DNA repair</keyword>
<proteinExistence type="inferred from homology"/>
<dbReference type="OrthoDB" id="9802448at2"/>
<dbReference type="PIRSF" id="PIRSF037677">
    <property type="entry name" value="DNA_mis_repair_Msh6"/>
    <property type="match status" value="1"/>
</dbReference>
<dbReference type="SUPFAM" id="SSF55271">
    <property type="entry name" value="DNA repair protein MutS, domain I"/>
    <property type="match status" value="1"/>
</dbReference>
<dbReference type="GO" id="GO:0005524">
    <property type="term" value="F:ATP binding"/>
    <property type="evidence" value="ECO:0007669"/>
    <property type="project" value="UniProtKB-UniRule"/>
</dbReference>
<evidence type="ECO:0000313" key="12">
    <source>
        <dbReference type="EMBL" id="CEO87809.1"/>
    </source>
</evidence>
<dbReference type="NCBIfam" id="NF003810">
    <property type="entry name" value="PRK05399.1"/>
    <property type="match status" value="1"/>
</dbReference>
<sequence length="873" mass="98142">MANATPLMSQYQAIKSKYPDCLLFFRLGDFYELFGDDAKKAAKELDIVLTSRGAGKEQKVPMCGVPYHAVENYLNRLLEKGYKVAICEQLEEAKPGKGIVKRDVVRVVTPGTILNAAYLDQANNNYILSLCHKQDHIGCAWSDISTGEFQVTQFSVTTQSGHLVDLVNRLQPAECIYKRGQFSFFQSMLGNCWGYRNMIPTEVDQETSIEIIEKQFGQDNLIGLDRRSLGEGLAAAATLLGYLQQTQKTEQLPFRKITVFTPENYMYLDAMTIRNLELFTTLWEGKKEGSLIWALDRTLTAMGKRLLRNWLELPLQDISAIKERQDSVEELSADLLLRQDLRDYLDKIYDLERITGRVDWLVANPRDLTALADSLAVIPVITDILNQMTSDHLKGLGGSLDPIDELKELINRGIIENPPVNPKNGGVIKNGYHPEVDKFRKMIDEGEAWIKNLEAEERSRTGIKSLKIGFNKVFGYYIEITKPNLHLVPDNYIRKQTLTQGERFITPELKEQEALFLGATDRLQELEYQLFIDIRSNAKEMSDRVRRNAHLIAQIDCLASFAETAACNNYVRPKINNEGMTSIKNGRHPILDQLLTEGSFVPNSLHIGEADNRIHILTGPNMAGKSTYMRQMATLILMAQCGSFIPAEEAEIGIADRVFVRAGAMDDLGKGQSTFMMEMNEVSYIIHHATKDSFIVLDEIGRGTGTFDGLGIAWAIVEYLHDQIGCRAIFATHYHQLTQLADEFKGVVNYSVAVAEKGNNIIFLHKVVPGGTDKSYGIQVARLANLPSMVVERAREVADMMEADGKSAEPKKPDIPAAVQLVLFDDKSVIIQELQNLNLIQMTPLEALNILSGWQQRLSQAKDSAPTRKKRQR</sequence>
<comment type="similarity">
    <text evidence="1 9 10">Belongs to the DNA mismatch repair MutS family.</text>
</comment>
<evidence type="ECO:0000256" key="10">
    <source>
        <dbReference type="RuleBase" id="RU003756"/>
    </source>
</evidence>
<dbReference type="Gene3D" id="3.40.1170.10">
    <property type="entry name" value="DNA repair protein MutS, domain I"/>
    <property type="match status" value="1"/>
</dbReference>
<dbReference type="InterPro" id="IPR005748">
    <property type="entry name" value="DNA_mismatch_repair_MutS"/>
</dbReference>
<dbReference type="PROSITE" id="PS00486">
    <property type="entry name" value="DNA_MISMATCH_REPAIR_2"/>
    <property type="match status" value="1"/>
</dbReference>
<evidence type="ECO:0000256" key="7">
    <source>
        <dbReference type="ARBA" id="ARBA00023204"/>
    </source>
</evidence>
<keyword evidence="5 9" id="KW-0067">ATP-binding</keyword>
<dbReference type="FunFam" id="1.10.1420.10:FF:000001">
    <property type="entry name" value="DNA mismatch repair protein MutS"/>
    <property type="match status" value="1"/>
</dbReference>
<dbReference type="GO" id="GO:0003684">
    <property type="term" value="F:damaged DNA binding"/>
    <property type="evidence" value="ECO:0007669"/>
    <property type="project" value="UniProtKB-UniRule"/>
</dbReference>
<dbReference type="InterPro" id="IPR000432">
    <property type="entry name" value="DNA_mismatch_repair_MutS_C"/>
</dbReference>
<dbReference type="InterPro" id="IPR007860">
    <property type="entry name" value="DNA_mmatch_repair_MutS_con_dom"/>
</dbReference>
<protein>
    <recommendedName>
        <fullName evidence="2 9">DNA mismatch repair protein MutS</fullName>
    </recommendedName>
</protein>
<dbReference type="Gene3D" id="1.10.1420.10">
    <property type="match status" value="2"/>
</dbReference>
<dbReference type="EMBL" id="CDRZ01000032">
    <property type="protein sequence ID" value="CEO87809.1"/>
    <property type="molecule type" value="Genomic_DNA"/>
</dbReference>
<dbReference type="GO" id="GO:0005829">
    <property type="term" value="C:cytosol"/>
    <property type="evidence" value="ECO:0007669"/>
    <property type="project" value="TreeGrafter"/>
</dbReference>
<dbReference type="Pfam" id="PF01624">
    <property type="entry name" value="MutS_I"/>
    <property type="match status" value="1"/>
</dbReference>
<evidence type="ECO:0000256" key="3">
    <source>
        <dbReference type="ARBA" id="ARBA00022741"/>
    </source>
</evidence>
<dbReference type="GO" id="GO:0140664">
    <property type="term" value="F:ATP-dependent DNA damage sensor activity"/>
    <property type="evidence" value="ECO:0007669"/>
    <property type="project" value="InterPro"/>
</dbReference>
<feature type="binding site" evidence="9">
    <location>
        <begin position="619"/>
        <end position="626"/>
    </location>
    <ligand>
        <name>ATP</name>
        <dbReference type="ChEBI" id="CHEBI:30616"/>
    </ligand>
</feature>
<evidence type="ECO:0000256" key="6">
    <source>
        <dbReference type="ARBA" id="ARBA00023125"/>
    </source>
</evidence>
<dbReference type="CDD" id="cd03284">
    <property type="entry name" value="ABC_MutS1"/>
    <property type="match status" value="1"/>
</dbReference>